<dbReference type="RefSeq" id="WP_311331678.1">
    <property type="nucleotide sequence ID" value="NZ_JAVRHZ010000001.1"/>
</dbReference>
<accession>A0ABU2Y963</accession>
<protein>
    <submittedName>
        <fullName evidence="1">DUF4252 domain-containing protein</fullName>
    </submittedName>
</protein>
<gene>
    <name evidence="1" type="ORF">RM538_01795</name>
</gene>
<evidence type="ECO:0000313" key="2">
    <source>
        <dbReference type="Proteomes" id="UP001254488"/>
    </source>
</evidence>
<dbReference type="Pfam" id="PF14060">
    <property type="entry name" value="DUF4252"/>
    <property type="match status" value="1"/>
</dbReference>
<name>A0ABU2Y963_9FLAO</name>
<dbReference type="Proteomes" id="UP001254488">
    <property type="component" value="Unassembled WGS sequence"/>
</dbReference>
<reference evidence="1 2" key="1">
    <citation type="submission" date="2023-09" db="EMBL/GenBank/DDBJ databases">
        <authorList>
            <person name="Rey-Velasco X."/>
        </authorList>
    </citation>
    <scope>NUCLEOTIDE SEQUENCE [LARGE SCALE GENOMIC DNA]</scope>
    <source>
        <strain evidence="1 2">W242</strain>
    </source>
</reference>
<comment type="caution">
    <text evidence="1">The sequence shown here is derived from an EMBL/GenBank/DDBJ whole genome shotgun (WGS) entry which is preliminary data.</text>
</comment>
<dbReference type="EMBL" id="JAVRHZ010000001">
    <property type="protein sequence ID" value="MDT0554719.1"/>
    <property type="molecule type" value="Genomic_DNA"/>
</dbReference>
<sequence length="180" mass="20135">MTIIRYIMGIGIAALSMLSCTNDASLQRYLVDKQDDENFVKVDLATSLLEGQNNTMTQEQKDILATIKKVNIVAYPIKDDNKVAFETEKSKLNAIIDNDTYKTLSKMKSNNTKITLKYVGEEDAIDEVIVFASDDDKGFAVFRLIGDDMKPGDMIKLTQSIQKGDLDISKLNSIGEMFDM</sequence>
<evidence type="ECO:0000313" key="1">
    <source>
        <dbReference type="EMBL" id="MDT0554719.1"/>
    </source>
</evidence>
<keyword evidence="2" id="KW-1185">Reference proteome</keyword>
<dbReference type="InterPro" id="IPR025348">
    <property type="entry name" value="DUF4252"/>
</dbReference>
<proteinExistence type="predicted"/>
<dbReference type="PROSITE" id="PS51257">
    <property type="entry name" value="PROKAR_LIPOPROTEIN"/>
    <property type="match status" value="1"/>
</dbReference>
<organism evidence="1 2">
    <name type="scientific">Patiriisocius hiemis</name>
    <dbReference type="NCBI Taxonomy" id="3075604"/>
    <lineage>
        <taxon>Bacteria</taxon>
        <taxon>Pseudomonadati</taxon>
        <taxon>Bacteroidota</taxon>
        <taxon>Flavobacteriia</taxon>
        <taxon>Flavobacteriales</taxon>
        <taxon>Flavobacteriaceae</taxon>
        <taxon>Patiriisocius</taxon>
    </lineage>
</organism>